<accession>A0A643BW17</accession>
<protein>
    <recommendedName>
        <fullName evidence="7">60S ribosomal protein L36a</fullName>
    </recommendedName>
</protein>
<evidence type="ECO:0000313" key="5">
    <source>
        <dbReference type="EMBL" id="KAB0392211.1"/>
    </source>
</evidence>
<evidence type="ECO:0000256" key="1">
    <source>
        <dbReference type="ARBA" id="ARBA00009364"/>
    </source>
</evidence>
<organism evidence="5 6">
    <name type="scientific">Balaenoptera physalus</name>
    <name type="common">Fin whale</name>
    <name type="synonym">Balaena physalus</name>
    <dbReference type="NCBI Taxonomy" id="9770"/>
    <lineage>
        <taxon>Eukaryota</taxon>
        <taxon>Metazoa</taxon>
        <taxon>Chordata</taxon>
        <taxon>Craniata</taxon>
        <taxon>Vertebrata</taxon>
        <taxon>Euteleostomi</taxon>
        <taxon>Mammalia</taxon>
        <taxon>Eutheria</taxon>
        <taxon>Laurasiatheria</taxon>
        <taxon>Artiodactyla</taxon>
        <taxon>Whippomorpha</taxon>
        <taxon>Cetacea</taxon>
        <taxon>Mysticeti</taxon>
        <taxon>Balaenopteridae</taxon>
        <taxon>Balaenoptera</taxon>
    </lineage>
</organism>
<evidence type="ECO:0008006" key="7">
    <source>
        <dbReference type="Google" id="ProtNLM"/>
    </source>
</evidence>
<evidence type="ECO:0000256" key="4">
    <source>
        <dbReference type="ARBA" id="ARBA00023274"/>
    </source>
</evidence>
<dbReference type="PANTHER" id="PTHR10369">
    <property type="entry name" value="60S RIBOSOMAL PROTEIN L36A/L44"/>
    <property type="match status" value="1"/>
</dbReference>
<dbReference type="InterPro" id="IPR053708">
    <property type="entry name" value="Ribosomal_LSU_eL42"/>
</dbReference>
<evidence type="ECO:0000256" key="3">
    <source>
        <dbReference type="ARBA" id="ARBA00022980"/>
    </source>
</evidence>
<dbReference type="EMBL" id="SGJD01003974">
    <property type="protein sequence ID" value="KAB0392211.1"/>
    <property type="molecule type" value="Genomic_DNA"/>
</dbReference>
<comment type="subunit">
    <text evidence="2">Component of the large ribosomal subunit.</text>
</comment>
<comment type="similarity">
    <text evidence="1">Belongs to the eukaryotic ribosomal protein eL42 family.</text>
</comment>
<dbReference type="Pfam" id="PF00935">
    <property type="entry name" value="Ribosomal_L44"/>
    <property type="match status" value="1"/>
</dbReference>
<proteinExistence type="inferred from homology"/>
<name>A0A643BW17_BALPH</name>
<keyword evidence="6" id="KW-1185">Reference proteome</keyword>
<sequence>MVNMPKTGGTFCRKCGKLQPHKVARYKKGKDYPYAQGKWHYDRKHSGYGGQTKPIFWEKAKTTKIVLRLQIKEFWLLRDVNTLNWEDLRRERAK</sequence>
<dbReference type="FunFam" id="3.10.450.80:FF:000001">
    <property type="entry name" value="60S ribosomal protein L44"/>
    <property type="match status" value="1"/>
</dbReference>
<dbReference type="GO" id="GO:0003735">
    <property type="term" value="F:structural constituent of ribosome"/>
    <property type="evidence" value="ECO:0007669"/>
    <property type="project" value="InterPro"/>
</dbReference>
<dbReference type="InterPro" id="IPR000552">
    <property type="entry name" value="Ribosomal_eL44"/>
</dbReference>
<dbReference type="Gene3D" id="3.10.450.80">
    <property type="match status" value="1"/>
</dbReference>
<dbReference type="GO" id="GO:1990904">
    <property type="term" value="C:ribonucleoprotein complex"/>
    <property type="evidence" value="ECO:0007669"/>
    <property type="project" value="UniProtKB-KW"/>
</dbReference>
<dbReference type="GO" id="GO:0006412">
    <property type="term" value="P:translation"/>
    <property type="evidence" value="ECO:0007669"/>
    <property type="project" value="InterPro"/>
</dbReference>
<evidence type="ECO:0000256" key="2">
    <source>
        <dbReference type="ARBA" id="ARBA00011133"/>
    </source>
</evidence>
<gene>
    <name evidence="5" type="ORF">E2I00_012630</name>
</gene>
<dbReference type="OrthoDB" id="2967263at2759"/>
<comment type="caution">
    <text evidence="5">The sequence shown here is derived from an EMBL/GenBank/DDBJ whole genome shotgun (WGS) entry which is preliminary data.</text>
</comment>
<evidence type="ECO:0000313" key="6">
    <source>
        <dbReference type="Proteomes" id="UP000437017"/>
    </source>
</evidence>
<dbReference type="GO" id="GO:0005840">
    <property type="term" value="C:ribosome"/>
    <property type="evidence" value="ECO:0007669"/>
    <property type="project" value="UniProtKB-KW"/>
</dbReference>
<reference evidence="5 6" key="1">
    <citation type="journal article" date="2019" name="PLoS ONE">
        <title>Genomic analyses reveal an absence of contemporary introgressive admixture between fin whales and blue whales, despite known hybrids.</title>
        <authorList>
            <person name="Westbury M.V."/>
            <person name="Petersen B."/>
            <person name="Lorenzen E.D."/>
        </authorList>
    </citation>
    <scope>NUCLEOTIDE SEQUENCE [LARGE SCALE GENOMIC DNA]</scope>
    <source>
        <strain evidence="5">FinWhale-01</strain>
    </source>
</reference>
<dbReference type="Proteomes" id="UP000437017">
    <property type="component" value="Unassembled WGS sequence"/>
</dbReference>
<dbReference type="AlphaFoldDB" id="A0A643BW17"/>
<keyword evidence="4" id="KW-0687">Ribonucleoprotein</keyword>
<dbReference type="SUPFAM" id="SSF57829">
    <property type="entry name" value="Zn-binding ribosomal proteins"/>
    <property type="match status" value="1"/>
</dbReference>
<dbReference type="InterPro" id="IPR011332">
    <property type="entry name" value="Ribosomal_zn-bd"/>
</dbReference>
<keyword evidence="3" id="KW-0689">Ribosomal protein</keyword>